<reference evidence="1" key="1">
    <citation type="submission" date="2021-01" db="EMBL/GenBank/DDBJ databases">
        <authorList>
            <person name="Corre E."/>
            <person name="Pelletier E."/>
            <person name="Niang G."/>
            <person name="Scheremetjew M."/>
            <person name="Finn R."/>
            <person name="Kale V."/>
            <person name="Holt S."/>
            <person name="Cochrane G."/>
            <person name="Meng A."/>
            <person name="Brown T."/>
            <person name="Cohen L."/>
        </authorList>
    </citation>
    <scope>NUCLEOTIDE SEQUENCE</scope>
    <source>
        <strain evidence="1">S3</strain>
    </source>
</reference>
<evidence type="ECO:0000313" key="1">
    <source>
        <dbReference type="EMBL" id="CAE0329269.1"/>
    </source>
</evidence>
<protein>
    <submittedName>
        <fullName evidence="1">Uncharacterized protein</fullName>
    </submittedName>
</protein>
<dbReference type="AlphaFoldDB" id="A0A7S3MZH7"/>
<gene>
    <name evidence="1" type="ORF">SINC0208_LOCUS9898</name>
</gene>
<proteinExistence type="predicted"/>
<accession>A0A7S3MZH7</accession>
<dbReference type="EMBL" id="HBIH01024733">
    <property type="protein sequence ID" value="CAE0329269.1"/>
    <property type="molecule type" value="Transcribed_RNA"/>
</dbReference>
<name>A0A7S3MZH7_9SPIT</name>
<sequence length="179" mass="20581">MAMNGAKTCPSYAYIFETYSDYLTDFQISYAFQELALDKVERTPEFWNVILPKVKEQVPTLDRQCTQSLHGIIAGAGLMQLQDNVLWEALESKLVDEGLLRYFNVQEAAEILYYFAQCGRGSDELIDQMEKTFIQNKKALVGMDDTLWYLREGFSQLNKGSEILKKVLEDPEVELPKLE</sequence>
<organism evidence="1">
    <name type="scientific">Strombidium inclinatum</name>
    <dbReference type="NCBI Taxonomy" id="197538"/>
    <lineage>
        <taxon>Eukaryota</taxon>
        <taxon>Sar</taxon>
        <taxon>Alveolata</taxon>
        <taxon>Ciliophora</taxon>
        <taxon>Intramacronucleata</taxon>
        <taxon>Spirotrichea</taxon>
        <taxon>Oligotrichia</taxon>
        <taxon>Strombidiidae</taxon>
        <taxon>Strombidium</taxon>
    </lineage>
</organism>